<organism evidence="2 3">
    <name type="scientific">Rubus argutus</name>
    <name type="common">Southern blackberry</name>
    <dbReference type="NCBI Taxonomy" id="59490"/>
    <lineage>
        <taxon>Eukaryota</taxon>
        <taxon>Viridiplantae</taxon>
        <taxon>Streptophyta</taxon>
        <taxon>Embryophyta</taxon>
        <taxon>Tracheophyta</taxon>
        <taxon>Spermatophyta</taxon>
        <taxon>Magnoliopsida</taxon>
        <taxon>eudicotyledons</taxon>
        <taxon>Gunneridae</taxon>
        <taxon>Pentapetalae</taxon>
        <taxon>rosids</taxon>
        <taxon>fabids</taxon>
        <taxon>Rosales</taxon>
        <taxon>Rosaceae</taxon>
        <taxon>Rosoideae</taxon>
        <taxon>Rosoideae incertae sedis</taxon>
        <taxon>Rubus</taxon>
    </lineage>
</organism>
<dbReference type="AlphaFoldDB" id="A0AAW1VMF6"/>
<reference evidence="2 3" key="1">
    <citation type="journal article" date="2023" name="G3 (Bethesda)">
        <title>A chromosome-length genome assembly and annotation of blackberry (Rubus argutus, cv. 'Hillquist').</title>
        <authorList>
            <person name="Bruna T."/>
            <person name="Aryal R."/>
            <person name="Dudchenko O."/>
            <person name="Sargent D.J."/>
            <person name="Mead D."/>
            <person name="Buti M."/>
            <person name="Cavallini A."/>
            <person name="Hytonen T."/>
            <person name="Andres J."/>
            <person name="Pham M."/>
            <person name="Weisz D."/>
            <person name="Mascagni F."/>
            <person name="Usai G."/>
            <person name="Natali L."/>
            <person name="Bassil N."/>
            <person name="Fernandez G.E."/>
            <person name="Lomsadze A."/>
            <person name="Armour M."/>
            <person name="Olukolu B."/>
            <person name="Poorten T."/>
            <person name="Britton C."/>
            <person name="Davik J."/>
            <person name="Ashrafi H."/>
            <person name="Aiden E.L."/>
            <person name="Borodovsky M."/>
            <person name="Worthington M."/>
        </authorList>
    </citation>
    <scope>NUCLEOTIDE SEQUENCE [LARGE SCALE GENOMIC DNA]</scope>
    <source>
        <strain evidence="2">PI 553951</strain>
    </source>
</reference>
<accession>A0AAW1VMF6</accession>
<comment type="caution">
    <text evidence="2">The sequence shown here is derived from an EMBL/GenBank/DDBJ whole genome shotgun (WGS) entry which is preliminary data.</text>
</comment>
<evidence type="ECO:0000313" key="3">
    <source>
        <dbReference type="Proteomes" id="UP001457282"/>
    </source>
</evidence>
<name>A0AAW1VMF6_RUBAR</name>
<sequence>MRAAAISAWRWRSFEAQRRGGHHGLTGLGAAGMDGCDGRESGGNGSKLGSGSGSNSFGEYGKEAAAVREKGSSLLCGVVVSLQRRRTNRATASMLGGAGETREIGEEDGAEIVLERGRDGERREGTTMVVVTAA</sequence>
<dbReference type="EMBL" id="JBEDUW010000246">
    <property type="protein sequence ID" value="KAK9902966.1"/>
    <property type="molecule type" value="Genomic_DNA"/>
</dbReference>
<evidence type="ECO:0000256" key="1">
    <source>
        <dbReference type="SAM" id="MobiDB-lite"/>
    </source>
</evidence>
<keyword evidence="3" id="KW-1185">Reference proteome</keyword>
<proteinExistence type="predicted"/>
<protein>
    <submittedName>
        <fullName evidence="2">Uncharacterized protein</fullName>
    </submittedName>
</protein>
<gene>
    <name evidence="2" type="ORF">M0R45_001387</name>
</gene>
<dbReference type="Proteomes" id="UP001457282">
    <property type="component" value="Unassembled WGS sequence"/>
</dbReference>
<feature type="region of interest" description="Disordered" evidence="1">
    <location>
        <begin position="29"/>
        <end position="59"/>
    </location>
</feature>
<feature type="compositionally biased region" description="Gly residues" evidence="1">
    <location>
        <begin position="41"/>
        <end position="52"/>
    </location>
</feature>
<evidence type="ECO:0000313" key="2">
    <source>
        <dbReference type="EMBL" id="KAK9902966.1"/>
    </source>
</evidence>